<dbReference type="EMBL" id="RDQH01000332">
    <property type="protein sequence ID" value="RXH96200.1"/>
    <property type="molecule type" value="Genomic_DNA"/>
</dbReference>
<evidence type="ECO:0000256" key="4">
    <source>
        <dbReference type="ARBA" id="ARBA00022617"/>
    </source>
</evidence>
<keyword evidence="9" id="KW-0408">Iron</keyword>
<gene>
    <name evidence="13" type="ORF">DVH24_008704</name>
</gene>
<evidence type="ECO:0000256" key="2">
    <source>
        <dbReference type="ARBA" id="ARBA00004167"/>
    </source>
</evidence>
<evidence type="ECO:0000313" key="13">
    <source>
        <dbReference type="EMBL" id="RXH96200.1"/>
    </source>
</evidence>
<dbReference type="PANTHER" id="PTHR47948">
    <property type="entry name" value="TRANS-CINNAMATE 4-MONOOXYGENASE"/>
    <property type="match status" value="1"/>
</dbReference>
<evidence type="ECO:0000256" key="5">
    <source>
        <dbReference type="ARBA" id="ARBA00022692"/>
    </source>
</evidence>
<evidence type="ECO:0000313" key="14">
    <source>
        <dbReference type="Proteomes" id="UP000290289"/>
    </source>
</evidence>
<dbReference type="GO" id="GO:0009808">
    <property type="term" value="P:lignin metabolic process"/>
    <property type="evidence" value="ECO:0007669"/>
    <property type="project" value="TreeGrafter"/>
</dbReference>
<dbReference type="Proteomes" id="UP000290289">
    <property type="component" value="Chromosome 6"/>
</dbReference>
<keyword evidence="7" id="KW-1133">Transmembrane helix</keyword>
<evidence type="ECO:0000256" key="8">
    <source>
        <dbReference type="ARBA" id="ARBA00023002"/>
    </source>
</evidence>
<reference evidence="13 14" key="1">
    <citation type="submission" date="2018-10" db="EMBL/GenBank/DDBJ databases">
        <title>A high-quality apple genome assembly.</title>
        <authorList>
            <person name="Hu J."/>
        </authorList>
    </citation>
    <scope>NUCLEOTIDE SEQUENCE [LARGE SCALE GENOMIC DNA]</scope>
    <source>
        <strain evidence="14">cv. HFTH1</strain>
        <tissue evidence="13">Young leaf</tissue>
    </source>
</reference>
<sequence length="127" mass="14051">MKWTSSSPHQRSPKNGPPPPGKEPFGSLRGKKFKLLAGLILVPVFGNWLQVGDDLNHHNPTDLAKKFGDCFLLRIGQRNLVRARKGNGDMVLNIWIYQGKGVDGVLGIGFQALDRVPDERDDSHGIK</sequence>
<dbReference type="PANTHER" id="PTHR47948:SF4">
    <property type="entry name" value="TRANS-CINNAMATE 4-MONOOXYGENASE"/>
    <property type="match status" value="1"/>
</dbReference>
<keyword evidence="5" id="KW-0812">Transmembrane</keyword>
<evidence type="ECO:0000256" key="7">
    <source>
        <dbReference type="ARBA" id="ARBA00022989"/>
    </source>
</evidence>
<keyword evidence="6" id="KW-0479">Metal-binding</keyword>
<evidence type="ECO:0000256" key="1">
    <source>
        <dbReference type="ARBA" id="ARBA00001971"/>
    </source>
</evidence>
<evidence type="ECO:0000256" key="11">
    <source>
        <dbReference type="ARBA" id="ARBA00023136"/>
    </source>
</evidence>
<comment type="cofactor">
    <cofactor evidence="1">
        <name>heme</name>
        <dbReference type="ChEBI" id="CHEBI:30413"/>
    </cofactor>
</comment>
<dbReference type="GO" id="GO:0016020">
    <property type="term" value="C:membrane"/>
    <property type="evidence" value="ECO:0007669"/>
    <property type="project" value="UniProtKB-SubCell"/>
</dbReference>
<evidence type="ECO:0000256" key="9">
    <source>
        <dbReference type="ARBA" id="ARBA00023004"/>
    </source>
</evidence>
<protein>
    <submittedName>
        <fullName evidence="13">Uncharacterized protein</fullName>
    </submittedName>
</protein>
<evidence type="ECO:0000256" key="12">
    <source>
        <dbReference type="SAM" id="MobiDB-lite"/>
    </source>
</evidence>
<name>A0A498JKV3_MALDO</name>
<evidence type="ECO:0000256" key="10">
    <source>
        <dbReference type="ARBA" id="ARBA00023033"/>
    </source>
</evidence>
<proteinExistence type="inferred from homology"/>
<keyword evidence="8" id="KW-0560">Oxidoreductase</keyword>
<comment type="similarity">
    <text evidence="3">Belongs to the cytochrome P450 family.</text>
</comment>
<keyword evidence="14" id="KW-1185">Reference proteome</keyword>
<accession>A0A498JKV3</accession>
<feature type="region of interest" description="Disordered" evidence="12">
    <location>
        <begin position="1"/>
        <end position="27"/>
    </location>
</feature>
<evidence type="ECO:0000256" key="3">
    <source>
        <dbReference type="ARBA" id="ARBA00010617"/>
    </source>
</evidence>
<dbReference type="AlphaFoldDB" id="A0A498JKV3"/>
<dbReference type="GO" id="GO:0046872">
    <property type="term" value="F:metal ion binding"/>
    <property type="evidence" value="ECO:0007669"/>
    <property type="project" value="UniProtKB-KW"/>
</dbReference>
<dbReference type="GO" id="GO:0016710">
    <property type="term" value="F:trans-cinnamate 4-monooxygenase activity"/>
    <property type="evidence" value="ECO:0007669"/>
    <property type="project" value="TreeGrafter"/>
</dbReference>
<evidence type="ECO:0000256" key="6">
    <source>
        <dbReference type="ARBA" id="ARBA00022723"/>
    </source>
</evidence>
<comment type="caution">
    <text evidence="13">The sequence shown here is derived from an EMBL/GenBank/DDBJ whole genome shotgun (WGS) entry which is preliminary data.</text>
</comment>
<keyword evidence="4" id="KW-0349">Heme</keyword>
<keyword evidence="10" id="KW-0503">Monooxygenase</keyword>
<feature type="compositionally biased region" description="Polar residues" evidence="12">
    <location>
        <begin position="1"/>
        <end position="10"/>
    </location>
</feature>
<organism evidence="13 14">
    <name type="scientific">Malus domestica</name>
    <name type="common">Apple</name>
    <name type="synonym">Pyrus malus</name>
    <dbReference type="NCBI Taxonomy" id="3750"/>
    <lineage>
        <taxon>Eukaryota</taxon>
        <taxon>Viridiplantae</taxon>
        <taxon>Streptophyta</taxon>
        <taxon>Embryophyta</taxon>
        <taxon>Tracheophyta</taxon>
        <taxon>Spermatophyta</taxon>
        <taxon>Magnoliopsida</taxon>
        <taxon>eudicotyledons</taxon>
        <taxon>Gunneridae</taxon>
        <taxon>Pentapetalae</taxon>
        <taxon>rosids</taxon>
        <taxon>fabids</taxon>
        <taxon>Rosales</taxon>
        <taxon>Rosaceae</taxon>
        <taxon>Amygdaloideae</taxon>
        <taxon>Maleae</taxon>
        <taxon>Malus</taxon>
    </lineage>
</organism>
<keyword evidence="11" id="KW-0472">Membrane</keyword>
<comment type="subcellular location">
    <subcellularLocation>
        <location evidence="2">Membrane</location>
        <topology evidence="2">Single-pass membrane protein</topology>
    </subcellularLocation>
</comment>